<dbReference type="PANTHER" id="PTHR45723">
    <property type="entry name" value="SERINE/THREONINE-PROTEIN KINASE RIO1"/>
    <property type="match status" value="1"/>
</dbReference>
<keyword evidence="8" id="KW-0597">Phosphoprotein</keyword>
<comment type="similarity">
    <text evidence="3 22">Belongs to the protein kinase superfamily. RIO-type Ser/Thr kinase family.</text>
</comment>
<dbReference type="GO" id="GO:0005524">
    <property type="term" value="F:ATP binding"/>
    <property type="evidence" value="ECO:0007669"/>
    <property type="project" value="UniProtKB-UniRule"/>
</dbReference>
<dbReference type="EMBL" id="JABFTP020000062">
    <property type="protein sequence ID" value="KAL3274349.1"/>
    <property type="molecule type" value="Genomic_DNA"/>
</dbReference>
<evidence type="ECO:0000256" key="21">
    <source>
        <dbReference type="ARBA" id="ARBA00068351"/>
    </source>
</evidence>
<comment type="catalytic activity">
    <reaction evidence="18 22">
        <text>L-threonyl-[protein] + ATP = O-phospho-L-threonyl-[protein] + ADP + H(+)</text>
        <dbReference type="Rhea" id="RHEA:46608"/>
        <dbReference type="Rhea" id="RHEA-COMP:11060"/>
        <dbReference type="Rhea" id="RHEA-COMP:11605"/>
        <dbReference type="ChEBI" id="CHEBI:15378"/>
        <dbReference type="ChEBI" id="CHEBI:30013"/>
        <dbReference type="ChEBI" id="CHEBI:30616"/>
        <dbReference type="ChEBI" id="CHEBI:61977"/>
        <dbReference type="ChEBI" id="CHEBI:456216"/>
        <dbReference type="EC" id="2.7.11.1"/>
    </reaction>
</comment>
<dbReference type="PIRSF" id="PIRSF038146">
    <property type="entry name" value="Ser/Thr_PK_RIO3"/>
    <property type="match status" value="1"/>
</dbReference>
<accession>A0ABD2N767</accession>
<keyword evidence="11 22" id="KW-0479">Metal-binding</keyword>
<evidence type="ECO:0000256" key="4">
    <source>
        <dbReference type="ARBA" id="ARBA00012513"/>
    </source>
</evidence>
<dbReference type="Gene3D" id="3.30.200.20">
    <property type="entry name" value="Phosphorylase Kinase, domain 1"/>
    <property type="match status" value="1"/>
</dbReference>
<feature type="region of interest" description="Disordered" evidence="23">
    <location>
        <begin position="37"/>
        <end position="59"/>
    </location>
</feature>
<evidence type="ECO:0000259" key="24">
    <source>
        <dbReference type="SMART" id="SM00090"/>
    </source>
</evidence>
<dbReference type="InterPro" id="IPR018935">
    <property type="entry name" value="RIO_kinase_CS"/>
</dbReference>
<keyword evidence="13 22" id="KW-0418">Kinase</keyword>
<evidence type="ECO:0000256" key="1">
    <source>
        <dbReference type="ARBA" id="ARBA00001946"/>
    </source>
</evidence>
<evidence type="ECO:0000256" key="2">
    <source>
        <dbReference type="ARBA" id="ARBA00004496"/>
    </source>
</evidence>
<comment type="subunit">
    <text evidence="20">Interacts with CASP10. Interacts with IRF3; RIOK3 probably mediates the interaction of TBK1 with IRF3. Associated with 40S pre-ribosomal particles.</text>
</comment>
<keyword evidence="5" id="KW-0963">Cytoplasm</keyword>
<reference evidence="25 26" key="1">
    <citation type="journal article" date="2021" name="BMC Biol.">
        <title>Horizontally acquired antibacterial genes associated with adaptive radiation of ladybird beetles.</title>
        <authorList>
            <person name="Li H.S."/>
            <person name="Tang X.F."/>
            <person name="Huang Y.H."/>
            <person name="Xu Z.Y."/>
            <person name="Chen M.L."/>
            <person name="Du X.Y."/>
            <person name="Qiu B.Y."/>
            <person name="Chen P.T."/>
            <person name="Zhang W."/>
            <person name="Slipinski A."/>
            <person name="Escalona H.E."/>
            <person name="Waterhouse R.M."/>
            <person name="Zwick A."/>
            <person name="Pang H."/>
        </authorList>
    </citation>
    <scope>NUCLEOTIDE SEQUENCE [LARGE SCALE GENOMIC DNA]</scope>
    <source>
        <strain evidence="25">SYSU2018</strain>
    </source>
</reference>
<dbReference type="Pfam" id="PF01163">
    <property type="entry name" value="RIO1"/>
    <property type="match status" value="1"/>
</dbReference>
<dbReference type="FunFam" id="3.30.200.20:FF:000200">
    <property type="entry name" value="Serine/threonine-protein kinase RIO3"/>
    <property type="match status" value="1"/>
</dbReference>
<keyword evidence="9" id="KW-0399">Innate immunity</keyword>
<dbReference type="GO" id="GO:0051607">
    <property type="term" value="P:defense response to virus"/>
    <property type="evidence" value="ECO:0007669"/>
    <property type="project" value="UniProtKB-KW"/>
</dbReference>
<comment type="cofactor">
    <cofactor evidence="1 22">
        <name>Mg(2+)</name>
        <dbReference type="ChEBI" id="CHEBI:18420"/>
    </cofactor>
</comment>
<dbReference type="EC" id="2.7.11.1" evidence="4 22"/>
<keyword evidence="14" id="KW-0067">ATP-binding</keyword>
<comment type="subcellular location">
    <subcellularLocation>
        <location evidence="2">Cytoplasm</location>
    </subcellularLocation>
</comment>
<dbReference type="PROSITE" id="PS01245">
    <property type="entry name" value="RIO1"/>
    <property type="match status" value="1"/>
</dbReference>
<protein>
    <recommendedName>
        <fullName evidence="21 22">Serine/threonine-protein kinase RIO3</fullName>
        <ecNumber evidence="4 22">2.7.11.1</ecNumber>
    </recommendedName>
</protein>
<dbReference type="Proteomes" id="UP001516400">
    <property type="component" value="Unassembled WGS sequence"/>
</dbReference>
<evidence type="ECO:0000256" key="16">
    <source>
        <dbReference type="ARBA" id="ARBA00022859"/>
    </source>
</evidence>
<evidence type="ECO:0000256" key="7">
    <source>
        <dbReference type="ARBA" id="ARBA00022527"/>
    </source>
</evidence>
<dbReference type="CDD" id="cd05146">
    <property type="entry name" value="RIO3_euk"/>
    <property type="match status" value="1"/>
</dbReference>
<evidence type="ECO:0000313" key="26">
    <source>
        <dbReference type="Proteomes" id="UP001516400"/>
    </source>
</evidence>
<keyword evidence="15 22" id="KW-0460">Magnesium</keyword>
<dbReference type="GO" id="GO:0005737">
    <property type="term" value="C:cytoplasm"/>
    <property type="evidence" value="ECO:0007669"/>
    <property type="project" value="UniProtKB-SubCell"/>
</dbReference>
<evidence type="ECO:0000256" key="22">
    <source>
        <dbReference type="PIRNR" id="PIRNR038146"/>
    </source>
</evidence>
<evidence type="ECO:0000256" key="15">
    <source>
        <dbReference type="ARBA" id="ARBA00022842"/>
    </source>
</evidence>
<dbReference type="InterPro" id="IPR018934">
    <property type="entry name" value="RIO_dom"/>
</dbReference>
<keyword evidence="7 22" id="KW-0723">Serine/threonine-protein kinase</keyword>
<dbReference type="AlphaFoldDB" id="A0ABD2N767"/>
<sequence>MSSPWAKIEKPEAVNLQDIMSEQVAADLAEKENQKLLKNLSDNSFPHSQQGDNNDIPEEVLEALKVEDNGESVSSDAEIARMLQAQFDREFDEEVRRNQDKFNGASKVSISYKNYLRSQPTENDESEEEEIEDIRDKKDWDRFDKMERELGSMPTCGYKVVDGNIVTKHDTTMNGRKNACKLLSFPPGFQTGDGENFDLKISNKVYNSLKTYSKNEQSKRHKARDKKEDHATAVFGLDEHTTLLLYKMMNNQLLDSYNGVISIGKEAVILHAFGCPGCEKVEVPKECVIKVFKTTLSEFKQRDKYIKGDHRFKDRIGKQTSRKTVHIWAEKEMANLCRLKKAGIPCPQVVMLKEHVLIMSFIGKDRIPAKKLKEADMETADYIVAYDQVVNMMKTLFRDANLIHADLSEYNILWFNGQCYFIDVSQSVEPIHDNAFHFLFRDCKNVTNFFERKLVPKVASPEELFESITGYNFEDKEELLKLQLAVKPKPHTIDRLHAEAVDNFDEIWESFNARDDIINNKSTVVEPPKA</sequence>
<evidence type="ECO:0000256" key="14">
    <source>
        <dbReference type="ARBA" id="ARBA00022840"/>
    </source>
</evidence>
<keyword evidence="16" id="KW-0391">Immunity</keyword>
<evidence type="ECO:0000256" key="9">
    <source>
        <dbReference type="ARBA" id="ARBA00022588"/>
    </source>
</evidence>
<dbReference type="GO" id="GO:0046872">
    <property type="term" value="F:metal ion binding"/>
    <property type="evidence" value="ECO:0007669"/>
    <property type="project" value="UniProtKB-UniRule"/>
</dbReference>
<keyword evidence="26" id="KW-1185">Reference proteome</keyword>
<evidence type="ECO:0000256" key="6">
    <source>
        <dbReference type="ARBA" id="ARBA00022517"/>
    </source>
</evidence>
<evidence type="ECO:0000256" key="20">
    <source>
        <dbReference type="ARBA" id="ARBA00064322"/>
    </source>
</evidence>
<dbReference type="GO" id="GO:0004674">
    <property type="term" value="F:protein serine/threonine kinase activity"/>
    <property type="evidence" value="ECO:0007669"/>
    <property type="project" value="UniProtKB-UniRule"/>
</dbReference>
<keyword evidence="6" id="KW-0690">Ribosome biogenesis</keyword>
<dbReference type="InterPro" id="IPR000687">
    <property type="entry name" value="RIO_kinase"/>
</dbReference>
<keyword evidence="17" id="KW-0051">Antiviral defense</keyword>
<evidence type="ECO:0000256" key="5">
    <source>
        <dbReference type="ARBA" id="ARBA00022490"/>
    </source>
</evidence>
<feature type="compositionally biased region" description="Polar residues" evidence="23">
    <location>
        <begin position="40"/>
        <end position="53"/>
    </location>
</feature>
<evidence type="ECO:0000256" key="12">
    <source>
        <dbReference type="ARBA" id="ARBA00022741"/>
    </source>
</evidence>
<evidence type="ECO:0000256" key="19">
    <source>
        <dbReference type="ARBA" id="ARBA00048679"/>
    </source>
</evidence>
<feature type="domain" description="RIO kinase" evidence="24">
    <location>
        <begin position="226"/>
        <end position="470"/>
    </location>
</feature>
<dbReference type="GO" id="GO:0045087">
    <property type="term" value="P:innate immune response"/>
    <property type="evidence" value="ECO:0007669"/>
    <property type="project" value="UniProtKB-KW"/>
</dbReference>
<dbReference type="GO" id="GO:0042254">
    <property type="term" value="P:ribosome biogenesis"/>
    <property type="evidence" value="ECO:0007669"/>
    <property type="project" value="UniProtKB-KW"/>
</dbReference>
<dbReference type="Gene3D" id="1.10.510.10">
    <property type="entry name" value="Transferase(Phosphotransferase) domain 1"/>
    <property type="match status" value="1"/>
</dbReference>
<keyword evidence="10 22" id="KW-0808">Transferase</keyword>
<dbReference type="SUPFAM" id="SSF56112">
    <property type="entry name" value="Protein kinase-like (PK-like)"/>
    <property type="match status" value="1"/>
</dbReference>
<evidence type="ECO:0000256" key="10">
    <source>
        <dbReference type="ARBA" id="ARBA00022679"/>
    </source>
</evidence>
<evidence type="ECO:0000256" key="17">
    <source>
        <dbReference type="ARBA" id="ARBA00023118"/>
    </source>
</evidence>
<keyword evidence="12 22" id="KW-0547">Nucleotide-binding</keyword>
<evidence type="ECO:0000256" key="8">
    <source>
        <dbReference type="ARBA" id="ARBA00022553"/>
    </source>
</evidence>
<organism evidence="25 26">
    <name type="scientific">Cryptolaemus montrouzieri</name>
    <dbReference type="NCBI Taxonomy" id="559131"/>
    <lineage>
        <taxon>Eukaryota</taxon>
        <taxon>Metazoa</taxon>
        <taxon>Ecdysozoa</taxon>
        <taxon>Arthropoda</taxon>
        <taxon>Hexapoda</taxon>
        <taxon>Insecta</taxon>
        <taxon>Pterygota</taxon>
        <taxon>Neoptera</taxon>
        <taxon>Endopterygota</taxon>
        <taxon>Coleoptera</taxon>
        <taxon>Polyphaga</taxon>
        <taxon>Cucujiformia</taxon>
        <taxon>Coccinelloidea</taxon>
        <taxon>Coccinellidae</taxon>
        <taxon>Scymninae</taxon>
        <taxon>Scymnini</taxon>
        <taxon>Cryptolaemus</taxon>
    </lineage>
</organism>
<evidence type="ECO:0000256" key="23">
    <source>
        <dbReference type="SAM" id="MobiDB-lite"/>
    </source>
</evidence>
<comment type="caution">
    <text evidence="25">The sequence shown here is derived from an EMBL/GenBank/DDBJ whole genome shotgun (WGS) entry which is preliminary data.</text>
</comment>
<dbReference type="InterPro" id="IPR051272">
    <property type="entry name" value="RIO-type_Ser/Thr_kinase"/>
</dbReference>
<dbReference type="InterPro" id="IPR017406">
    <property type="entry name" value="Ser/Thr_kinase_Rio3"/>
</dbReference>
<proteinExistence type="inferred from homology"/>
<evidence type="ECO:0000256" key="11">
    <source>
        <dbReference type="ARBA" id="ARBA00022723"/>
    </source>
</evidence>
<dbReference type="SMART" id="SM00090">
    <property type="entry name" value="RIO"/>
    <property type="match status" value="1"/>
</dbReference>
<dbReference type="InterPro" id="IPR011009">
    <property type="entry name" value="Kinase-like_dom_sf"/>
</dbReference>
<name>A0ABD2N767_9CUCU</name>
<evidence type="ECO:0000256" key="13">
    <source>
        <dbReference type="ARBA" id="ARBA00022777"/>
    </source>
</evidence>
<gene>
    <name evidence="25" type="ORF">HHI36_015747</name>
</gene>
<evidence type="ECO:0000256" key="18">
    <source>
        <dbReference type="ARBA" id="ARBA00047899"/>
    </source>
</evidence>
<comment type="catalytic activity">
    <reaction evidence="19 22">
        <text>L-seryl-[protein] + ATP = O-phospho-L-seryl-[protein] + ADP + H(+)</text>
        <dbReference type="Rhea" id="RHEA:17989"/>
        <dbReference type="Rhea" id="RHEA-COMP:9863"/>
        <dbReference type="Rhea" id="RHEA-COMP:11604"/>
        <dbReference type="ChEBI" id="CHEBI:15378"/>
        <dbReference type="ChEBI" id="CHEBI:29999"/>
        <dbReference type="ChEBI" id="CHEBI:30616"/>
        <dbReference type="ChEBI" id="CHEBI:83421"/>
        <dbReference type="ChEBI" id="CHEBI:456216"/>
        <dbReference type="EC" id="2.7.11.1"/>
    </reaction>
</comment>
<evidence type="ECO:0000313" key="25">
    <source>
        <dbReference type="EMBL" id="KAL3274349.1"/>
    </source>
</evidence>
<evidence type="ECO:0000256" key="3">
    <source>
        <dbReference type="ARBA" id="ARBA00009196"/>
    </source>
</evidence>